<evidence type="ECO:0000313" key="8">
    <source>
        <dbReference type="Proteomes" id="UP000286268"/>
    </source>
</evidence>
<dbReference type="Gene3D" id="3.40.190.10">
    <property type="entry name" value="Periplasmic binding protein-like II"/>
    <property type="match status" value="1"/>
</dbReference>
<feature type="chain" id="PRO_5039033070" evidence="5">
    <location>
        <begin position="25"/>
        <end position="552"/>
    </location>
</feature>
<dbReference type="PROSITE" id="PS51257">
    <property type="entry name" value="PROKAR_LIPOPROTEIN"/>
    <property type="match status" value="1"/>
</dbReference>
<feature type="signal peptide" evidence="5">
    <location>
        <begin position="1"/>
        <end position="24"/>
    </location>
</feature>
<dbReference type="GO" id="GO:0030288">
    <property type="term" value="C:outer membrane-bounded periplasmic space"/>
    <property type="evidence" value="ECO:0007669"/>
    <property type="project" value="UniProtKB-ARBA"/>
</dbReference>
<dbReference type="Gene3D" id="3.90.76.10">
    <property type="entry name" value="Dipeptide-binding Protein, Domain 1"/>
    <property type="match status" value="1"/>
</dbReference>
<dbReference type="KEGG" id="cmah:C1I91_07375"/>
<dbReference type="OrthoDB" id="9801912at2"/>
<dbReference type="GO" id="GO:0043190">
    <property type="term" value="C:ATP-binding cassette (ABC) transporter complex"/>
    <property type="evidence" value="ECO:0007669"/>
    <property type="project" value="InterPro"/>
</dbReference>
<gene>
    <name evidence="7" type="ORF">C1I91_07375</name>
</gene>
<reference evidence="7 8" key="1">
    <citation type="submission" date="2018-01" db="EMBL/GenBank/DDBJ databases">
        <title>Genome Sequencing and Assembly of Anaerobacter polyendosporus strain CT4.</title>
        <authorList>
            <person name="Tachaapaikoon C."/>
            <person name="Sutheeworapong S."/>
            <person name="Jenjaroenpun P."/>
            <person name="Wongsurawat T."/>
            <person name="Nookeaw I."/>
            <person name="Cheawchanlertfa P."/>
            <person name="Kosugi A."/>
            <person name="Cheevadhanarak S."/>
            <person name="Ratanakhanokchai K."/>
        </authorList>
    </citation>
    <scope>NUCLEOTIDE SEQUENCE [LARGE SCALE GENOMIC DNA]</scope>
    <source>
        <strain evidence="7 8">CT4</strain>
    </source>
</reference>
<dbReference type="PANTHER" id="PTHR30290">
    <property type="entry name" value="PERIPLASMIC BINDING COMPONENT OF ABC TRANSPORTER"/>
    <property type="match status" value="1"/>
</dbReference>
<dbReference type="Gene3D" id="3.10.105.10">
    <property type="entry name" value="Dipeptide-binding Protein, Domain 3"/>
    <property type="match status" value="1"/>
</dbReference>
<dbReference type="GO" id="GO:1904680">
    <property type="term" value="F:peptide transmembrane transporter activity"/>
    <property type="evidence" value="ECO:0007669"/>
    <property type="project" value="TreeGrafter"/>
</dbReference>
<evidence type="ECO:0000313" key="7">
    <source>
        <dbReference type="EMBL" id="QAA31470.1"/>
    </source>
</evidence>
<dbReference type="PIRSF" id="PIRSF002741">
    <property type="entry name" value="MppA"/>
    <property type="match status" value="1"/>
</dbReference>
<accession>A0A3R5QSG6</accession>
<dbReference type="Proteomes" id="UP000286268">
    <property type="component" value="Chromosome"/>
</dbReference>
<sequence>MLKRNKMKVLSLILATLVVGTTFVGCGKKDEASSTAKVDQVIKYNLGAQPKTIDPGLNNSVEGGIVDVNAFEGLENVDANNKVTPGVAEKYDVSSDSLKYTFHLRKDAKWSDGKGVTANDFYYAWSRALAPETASDYAYQLFYIKNGEAYNGGKAKVEDLGVKVVDDYTLEVTLEAPTAYFLSLTAFPTYFPVRKDIVDANKEGWANDAKTFVSNGAYKMSEYAQKDHMTFVKNDNYWDKSNIKLDKIQYTMLDNETAALNAFEAGDIDATDLLPAEQKQSLIKDGKAKVYPYLGTYYYAINVSGKNVAPDVAKALGNVNVRKALSLAIDRTAIVENVTKGGELPATSYVPKGIVDSAAKEFKNKDYIKTTADVDAAKKLLADAGYPEGKGFPKLEIKYNTGQGHQNIAQAIQDMWKKNLGIDVQLVNEERKVQLDDLTKHNFAVCRTSWIADYNDPMTFLDMYYTNGGNNNPGYTNPDYDKLVDAAKKETDPAKRTDDLHKIEDIIMTDVPVIPIYYYTNVLALKNNIKDVQKSPLGFVYFRNTVVEAAEK</sequence>
<comment type="subcellular location">
    <subcellularLocation>
        <location evidence="1">Cell envelope</location>
    </subcellularLocation>
</comment>
<evidence type="ECO:0000259" key="6">
    <source>
        <dbReference type="Pfam" id="PF00496"/>
    </source>
</evidence>
<name>A0A3R5QSG6_9CLOT</name>
<feature type="domain" description="Solute-binding protein family 5" evidence="6">
    <location>
        <begin position="82"/>
        <end position="472"/>
    </location>
</feature>
<dbReference type="InterPro" id="IPR039424">
    <property type="entry name" value="SBP_5"/>
</dbReference>
<proteinExistence type="inferred from homology"/>
<dbReference type="InterPro" id="IPR000914">
    <property type="entry name" value="SBP_5_dom"/>
</dbReference>
<evidence type="ECO:0000256" key="4">
    <source>
        <dbReference type="ARBA" id="ARBA00022729"/>
    </source>
</evidence>
<evidence type="ECO:0000256" key="1">
    <source>
        <dbReference type="ARBA" id="ARBA00004196"/>
    </source>
</evidence>
<keyword evidence="8" id="KW-1185">Reference proteome</keyword>
<dbReference type="InterPro" id="IPR030678">
    <property type="entry name" value="Peptide/Ni-bd"/>
</dbReference>
<evidence type="ECO:0000256" key="3">
    <source>
        <dbReference type="ARBA" id="ARBA00022448"/>
    </source>
</evidence>
<protein>
    <submittedName>
        <fullName evidence="7">Peptide ABC transporter substrate-binding protein</fullName>
    </submittedName>
</protein>
<organism evidence="7 8">
    <name type="scientific">Clostridium manihotivorum</name>
    <dbReference type="NCBI Taxonomy" id="2320868"/>
    <lineage>
        <taxon>Bacteria</taxon>
        <taxon>Bacillati</taxon>
        <taxon>Bacillota</taxon>
        <taxon>Clostridia</taxon>
        <taxon>Eubacteriales</taxon>
        <taxon>Clostridiaceae</taxon>
        <taxon>Clostridium</taxon>
    </lineage>
</organism>
<dbReference type="SUPFAM" id="SSF53850">
    <property type="entry name" value="Periplasmic binding protein-like II"/>
    <property type="match status" value="1"/>
</dbReference>
<dbReference type="RefSeq" id="WP_128212283.1">
    <property type="nucleotide sequence ID" value="NZ_CP025746.1"/>
</dbReference>
<keyword evidence="4 5" id="KW-0732">Signal</keyword>
<dbReference type="Pfam" id="PF00496">
    <property type="entry name" value="SBP_bac_5"/>
    <property type="match status" value="1"/>
</dbReference>
<keyword evidence="3" id="KW-0813">Transport</keyword>
<evidence type="ECO:0000256" key="5">
    <source>
        <dbReference type="SAM" id="SignalP"/>
    </source>
</evidence>
<dbReference type="EMBL" id="CP025746">
    <property type="protein sequence ID" value="QAA31470.1"/>
    <property type="molecule type" value="Genomic_DNA"/>
</dbReference>
<dbReference type="GO" id="GO:0015833">
    <property type="term" value="P:peptide transport"/>
    <property type="evidence" value="ECO:0007669"/>
    <property type="project" value="TreeGrafter"/>
</dbReference>
<dbReference type="CDD" id="cd08504">
    <property type="entry name" value="PBP2_OppA"/>
    <property type="match status" value="1"/>
</dbReference>
<dbReference type="FunFam" id="3.90.76.10:FF:000001">
    <property type="entry name" value="Oligopeptide ABC transporter substrate-binding protein"/>
    <property type="match status" value="1"/>
</dbReference>
<evidence type="ECO:0000256" key="2">
    <source>
        <dbReference type="ARBA" id="ARBA00005695"/>
    </source>
</evidence>
<comment type="similarity">
    <text evidence="2">Belongs to the bacterial solute-binding protein 5 family.</text>
</comment>
<dbReference type="AlphaFoldDB" id="A0A3R5QSG6"/>
<dbReference type="PANTHER" id="PTHR30290:SF79">
    <property type="entry name" value="DIPEPTIDE-BINDING PROTEIN DPPE"/>
    <property type="match status" value="1"/>
</dbReference>
<dbReference type="FunFam" id="3.10.105.10:FF:000001">
    <property type="entry name" value="Oligopeptide ABC transporter, oligopeptide-binding protein"/>
    <property type="match status" value="1"/>
</dbReference>